<dbReference type="InterPro" id="IPR020846">
    <property type="entry name" value="MFS_dom"/>
</dbReference>
<evidence type="ECO:0000256" key="2">
    <source>
        <dbReference type="ARBA" id="ARBA00007520"/>
    </source>
</evidence>
<evidence type="ECO:0000256" key="7">
    <source>
        <dbReference type="SAM" id="Phobius"/>
    </source>
</evidence>
<dbReference type="GO" id="GO:0005886">
    <property type="term" value="C:plasma membrane"/>
    <property type="evidence" value="ECO:0007669"/>
    <property type="project" value="TreeGrafter"/>
</dbReference>
<feature type="transmembrane region" description="Helical" evidence="7">
    <location>
        <begin position="340"/>
        <end position="358"/>
    </location>
</feature>
<dbReference type="Proteomes" id="UP001149163">
    <property type="component" value="Unassembled WGS sequence"/>
</dbReference>
<feature type="transmembrane region" description="Helical" evidence="7">
    <location>
        <begin position="313"/>
        <end position="334"/>
    </location>
</feature>
<evidence type="ECO:0000256" key="5">
    <source>
        <dbReference type="ARBA" id="ARBA00023136"/>
    </source>
</evidence>
<keyword evidence="10" id="KW-1185">Reference proteome</keyword>
<protein>
    <submittedName>
        <fullName evidence="9">MFS multidrug transporter</fullName>
    </submittedName>
</protein>
<comment type="similarity">
    <text evidence="2">Belongs to the major facilitator superfamily. TCR/Tet family.</text>
</comment>
<dbReference type="CDD" id="cd17502">
    <property type="entry name" value="MFS_Azr1_MDR_like"/>
    <property type="match status" value="1"/>
</dbReference>
<dbReference type="FunFam" id="1.20.1250.20:FF:000196">
    <property type="entry name" value="MFS toxin efflux pump (AflT)"/>
    <property type="match status" value="1"/>
</dbReference>
<dbReference type="EMBL" id="JAPQKN010000001">
    <property type="protein sequence ID" value="KAJ5177239.1"/>
    <property type="molecule type" value="Genomic_DNA"/>
</dbReference>
<evidence type="ECO:0000313" key="9">
    <source>
        <dbReference type="EMBL" id="KAJ5177239.1"/>
    </source>
</evidence>
<dbReference type="AlphaFoldDB" id="A0A9W9IJ06"/>
<sequence length="517" mass="55520">MDNYITGTKLHLVMLSVTLVAFLVLLDMVIIATAIPRLTSQFHSLEDVGWYGSAYQLASASLQPLAGKLYSEFRSKWIFLAFFFIFELGSLVCGVATSSKMLVIGRALAGIGSAGLVNGGLTILSACLPLHKRPAYIGVLLGVSQLGVICGPVLGGAFTQYVNWRWCFYINLPVGAIVAVLLLSIHIPDNIRPREISVLQTVLTKLDLIGFGLFAPASIQFFMALAYGGNQYAWNSATVIGLFGGATGTFVVYLVWEYFQGDEAMIPFSMVKQRIVWSSCLVQLFFWGALQLTTYYLPIYFQAIKEVSPTVSGAYMLPILISQLIGAASSGAAVGKFGYYLPWSVVSAILMSIGNGLLCTISPSTSTKEWVGYEILMGAGRGLGIQMPVIAVQNTLPPDTVSISMSLLSFSQTFGGAVFLTVGESIFTNSLSTTVPTYAPGVDPEVVIAAGATGLRQLISKPNLLAGVLMAYSKAVDRVFYLALGCACATFLSSLGMGWKDIRKKEEATLDAEEEKV</sequence>
<feature type="transmembrane region" description="Helical" evidence="7">
    <location>
        <begin position="276"/>
        <end position="301"/>
    </location>
</feature>
<feature type="transmembrane region" description="Helical" evidence="7">
    <location>
        <begin position="239"/>
        <end position="256"/>
    </location>
</feature>
<evidence type="ECO:0000259" key="8">
    <source>
        <dbReference type="PROSITE" id="PS50850"/>
    </source>
</evidence>
<proteinExistence type="inferred from homology"/>
<keyword evidence="6" id="KW-0325">Glycoprotein</keyword>
<dbReference type="OrthoDB" id="10021397at2759"/>
<dbReference type="Gene3D" id="1.20.1720.10">
    <property type="entry name" value="Multidrug resistance protein D"/>
    <property type="match status" value="1"/>
</dbReference>
<keyword evidence="5 7" id="KW-0472">Membrane</keyword>
<feature type="transmembrane region" description="Helical" evidence="7">
    <location>
        <begin position="479"/>
        <end position="499"/>
    </location>
</feature>
<evidence type="ECO:0000256" key="4">
    <source>
        <dbReference type="ARBA" id="ARBA00022989"/>
    </source>
</evidence>
<dbReference type="SUPFAM" id="SSF103473">
    <property type="entry name" value="MFS general substrate transporter"/>
    <property type="match status" value="1"/>
</dbReference>
<dbReference type="InterPro" id="IPR036259">
    <property type="entry name" value="MFS_trans_sf"/>
</dbReference>
<dbReference type="PROSITE" id="PS50850">
    <property type="entry name" value="MFS"/>
    <property type="match status" value="1"/>
</dbReference>
<evidence type="ECO:0000313" key="10">
    <source>
        <dbReference type="Proteomes" id="UP001149163"/>
    </source>
</evidence>
<reference evidence="9" key="1">
    <citation type="submission" date="2022-11" db="EMBL/GenBank/DDBJ databases">
        <authorList>
            <person name="Petersen C."/>
        </authorList>
    </citation>
    <scope>NUCLEOTIDE SEQUENCE</scope>
    <source>
        <strain evidence="9">IBT 26290</strain>
    </source>
</reference>
<comment type="subcellular location">
    <subcellularLocation>
        <location evidence="1">Membrane</location>
        <topology evidence="1">Multi-pass membrane protein</topology>
    </subcellularLocation>
</comment>
<organism evidence="9 10">
    <name type="scientific">Penicillium canariense</name>
    <dbReference type="NCBI Taxonomy" id="189055"/>
    <lineage>
        <taxon>Eukaryota</taxon>
        <taxon>Fungi</taxon>
        <taxon>Dikarya</taxon>
        <taxon>Ascomycota</taxon>
        <taxon>Pezizomycotina</taxon>
        <taxon>Eurotiomycetes</taxon>
        <taxon>Eurotiomycetidae</taxon>
        <taxon>Eurotiales</taxon>
        <taxon>Aspergillaceae</taxon>
        <taxon>Penicillium</taxon>
    </lineage>
</organism>
<dbReference type="GeneID" id="81424417"/>
<dbReference type="InterPro" id="IPR011701">
    <property type="entry name" value="MFS"/>
</dbReference>
<gene>
    <name evidence="9" type="ORF">N7482_003116</name>
</gene>
<dbReference type="RefSeq" id="XP_056548847.1">
    <property type="nucleotide sequence ID" value="XM_056685241.1"/>
</dbReference>
<dbReference type="Gene3D" id="1.20.1250.20">
    <property type="entry name" value="MFS general substrate transporter like domains"/>
    <property type="match status" value="1"/>
</dbReference>
<dbReference type="Pfam" id="PF07690">
    <property type="entry name" value="MFS_1"/>
    <property type="match status" value="1"/>
</dbReference>
<feature type="transmembrane region" description="Helical" evidence="7">
    <location>
        <begin position="137"/>
        <end position="159"/>
    </location>
</feature>
<dbReference type="PANTHER" id="PTHR23501">
    <property type="entry name" value="MAJOR FACILITATOR SUPERFAMILY"/>
    <property type="match status" value="1"/>
</dbReference>
<name>A0A9W9IJ06_9EURO</name>
<feature type="transmembrane region" description="Helical" evidence="7">
    <location>
        <begin position="166"/>
        <end position="188"/>
    </location>
</feature>
<accession>A0A9W9IJ06</accession>
<reference evidence="9" key="2">
    <citation type="journal article" date="2023" name="IMA Fungus">
        <title>Comparative genomic study of the Penicillium genus elucidates a diverse pangenome and 15 lateral gene transfer events.</title>
        <authorList>
            <person name="Petersen C."/>
            <person name="Sorensen T."/>
            <person name="Nielsen M.R."/>
            <person name="Sondergaard T.E."/>
            <person name="Sorensen J.L."/>
            <person name="Fitzpatrick D.A."/>
            <person name="Frisvad J.C."/>
            <person name="Nielsen K.L."/>
        </authorList>
    </citation>
    <scope>NUCLEOTIDE SEQUENCE</scope>
    <source>
        <strain evidence="9">IBT 26290</strain>
    </source>
</reference>
<evidence type="ECO:0000256" key="1">
    <source>
        <dbReference type="ARBA" id="ARBA00004141"/>
    </source>
</evidence>
<evidence type="ECO:0000256" key="3">
    <source>
        <dbReference type="ARBA" id="ARBA00022692"/>
    </source>
</evidence>
<dbReference type="GO" id="GO:0022857">
    <property type="term" value="F:transmembrane transporter activity"/>
    <property type="evidence" value="ECO:0007669"/>
    <property type="project" value="InterPro"/>
</dbReference>
<feature type="transmembrane region" description="Helical" evidence="7">
    <location>
        <begin position="77"/>
        <end position="96"/>
    </location>
</feature>
<feature type="transmembrane region" description="Helical" evidence="7">
    <location>
        <begin position="108"/>
        <end position="131"/>
    </location>
</feature>
<feature type="transmembrane region" description="Helical" evidence="7">
    <location>
        <begin position="12"/>
        <end position="35"/>
    </location>
</feature>
<feature type="domain" description="Major facilitator superfamily (MFS) profile" evidence="8">
    <location>
        <begin position="13"/>
        <end position="469"/>
    </location>
</feature>
<comment type="caution">
    <text evidence="9">The sequence shown here is derived from an EMBL/GenBank/DDBJ whole genome shotgun (WGS) entry which is preliminary data.</text>
</comment>
<evidence type="ECO:0000256" key="6">
    <source>
        <dbReference type="ARBA" id="ARBA00023180"/>
    </source>
</evidence>
<dbReference type="PANTHER" id="PTHR23501:SF193">
    <property type="entry name" value="MULTIDRUG TRANSPORTER, PUTATIVE (AFU_ORTHOLOGUE AFUA_8G00940)-RELATED"/>
    <property type="match status" value="1"/>
</dbReference>
<keyword evidence="3 7" id="KW-0812">Transmembrane</keyword>
<keyword evidence="4 7" id="KW-1133">Transmembrane helix</keyword>
<feature type="transmembrane region" description="Helical" evidence="7">
    <location>
        <begin position="208"/>
        <end position="227"/>
    </location>
</feature>